<keyword evidence="2" id="KW-0812">Transmembrane</keyword>
<reference evidence="4 7" key="2">
    <citation type="submission" date="2021-03" db="EMBL/GenBank/DDBJ databases">
        <title>Rapid diversification of plasmids in a genus of pathogenic and nitrogen fixing bacteria.</title>
        <authorList>
            <person name="Weisberg A.J."/>
            <person name="Miller M."/>
            <person name="Ream W."/>
            <person name="Grunwald N.J."/>
            <person name="Chang J.H."/>
        </authorList>
    </citation>
    <scope>NUCLEOTIDE SEQUENCE [LARGE SCALE GENOMIC DNA]</scope>
    <source>
        <strain evidence="4 7">AF3.44</strain>
    </source>
</reference>
<evidence type="ECO:0000256" key="1">
    <source>
        <dbReference type="SAM" id="MobiDB-lite"/>
    </source>
</evidence>
<dbReference type="EMBL" id="CP039691">
    <property type="protein sequence ID" value="QCI98606.1"/>
    <property type="molecule type" value="Genomic_DNA"/>
</dbReference>
<feature type="transmembrane region" description="Helical" evidence="2">
    <location>
        <begin position="24"/>
        <end position="43"/>
    </location>
</feature>
<dbReference type="Proteomes" id="UP000298545">
    <property type="component" value="Chromosome circular"/>
</dbReference>
<dbReference type="OrthoDB" id="8380226at2"/>
<dbReference type="EMBL" id="CP124733">
    <property type="protein sequence ID" value="WHA40712.1"/>
    <property type="molecule type" value="Genomic_DNA"/>
</dbReference>
<sequence length="104" mass="10905">MPQSNVEKKTFTPRESRQGFQGRPVLIILVISLFLALAVWLVAEIWGESTAPATPETPPAPGPSTTSQTVNPGAQGGQSFDNNPPAGATPPTEGTDRNPNTQAP</sequence>
<dbReference type="RefSeq" id="WP_027673905.1">
    <property type="nucleotide sequence ID" value="NZ_CP039691.1"/>
</dbReference>
<evidence type="ECO:0000313" key="5">
    <source>
        <dbReference type="EMBL" id="WHA40712.1"/>
    </source>
</evidence>
<dbReference type="AlphaFoldDB" id="A0A4D7DWK9"/>
<keyword evidence="2" id="KW-1133">Transmembrane helix</keyword>
<proteinExistence type="predicted"/>
<keyword evidence="2" id="KW-0472">Membrane</keyword>
<organism evidence="3 6">
    <name type="scientific">Agrobacterium larrymoorei</name>
    <dbReference type="NCBI Taxonomy" id="160699"/>
    <lineage>
        <taxon>Bacteria</taxon>
        <taxon>Pseudomonadati</taxon>
        <taxon>Pseudomonadota</taxon>
        <taxon>Alphaproteobacteria</taxon>
        <taxon>Hyphomicrobiales</taxon>
        <taxon>Rhizobiaceae</taxon>
        <taxon>Rhizobium/Agrobacterium group</taxon>
        <taxon>Agrobacterium</taxon>
    </lineage>
</organism>
<dbReference type="Proteomes" id="UP000298664">
    <property type="component" value="Chromosome Circular"/>
</dbReference>
<reference evidence="3 6" key="1">
    <citation type="submission" date="2019-04" db="EMBL/GenBank/DDBJ databases">
        <title>Complete genome sequence of Agrobacterium larrymoorei CFBP5473.</title>
        <authorList>
            <person name="Haryono M."/>
            <person name="Chou L."/>
            <person name="Lin Y.-C."/>
            <person name="Lai E.-M."/>
            <person name="Kuo C.-H."/>
        </authorList>
    </citation>
    <scope>NUCLEOTIDE SEQUENCE [LARGE SCALE GENOMIC DNA]</scope>
    <source>
        <strain evidence="3 6">CFBP5473</strain>
    </source>
</reference>
<feature type="compositionally biased region" description="Low complexity" evidence="1">
    <location>
        <begin position="84"/>
        <end position="93"/>
    </location>
</feature>
<protein>
    <submittedName>
        <fullName evidence="3">Uncharacterized protein</fullName>
    </submittedName>
</protein>
<dbReference type="Proteomes" id="UP000826513">
    <property type="component" value="Chromosome 1"/>
</dbReference>
<accession>A0A4D7DWK9</accession>
<evidence type="ECO:0000256" key="2">
    <source>
        <dbReference type="SAM" id="Phobius"/>
    </source>
</evidence>
<dbReference type="KEGG" id="alf:CFBP5473_12305"/>
<feature type="region of interest" description="Disordered" evidence="1">
    <location>
        <begin position="50"/>
        <end position="104"/>
    </location>
</feature>
<reference evidence="5" key="3">
    <citation type="submission" date="2023-05" db="EMBL/GenBank/DDBJ databases">
        <title>Complete genome sequence of Agrobacterium larrymoorei CFBP5477.</title>
        <authorList>
            <person name="Yen H.-C."/>
            <person name="Chou L."/>
            <person name="Lin Y.-C."/>
            <person name="Lai E.-M."/>
            <person name="Kuo C.-H."/>
        </authorList>
    </citation>
    <scope>NUCLEOTIDE SEQUENCE</scope>
    <source>
        <strain evidence="5">CFBP5477</strain>
    </source>
</reference>
<name>A0A4D7DWK9_9HYPH</name>
<feature type="compositionally biased region" description="Polar residues" evidence="1">
    <location>
        <begin position="68"/>
        <end position="82"/>
    </location>
</feature>
<evidence type="ECO:0000313" key="4">
    <source>
        <dbReference type="EMBL" id="QYA05930.1"/>
    </source>
</evidence>
<evidence type="ECO:0000313" key="7">
    <source>
        <dbReference type="Proteomes" id="UP000826513"/>
    </source>
</evidence>
<keyword evidence="7" id="KW-1185">Reference proteome</keyword>
<evidence type="ECO:0000313" key="6">
    <source>
        <dbReference type="Proteomes" id="UP000298545"/>
    </source>
</evidence>
<evidence type="ECO:0000313" key="3">
    <source>
        <dbReference type="EMBL" id="QCI98606.1"/>
    </source>
</evidence>
<dbReference type="EMBL" id="CP072167">
    <property type="protein sequence ID" value="QYA05930.1"/>
    <property type="molecule type" value="Genomic_DNA"/>
</dbReference>
<gene>
    <name evidence="3" type="ORF">CFBP5473_12305</name>
    <name evidence="5" type="ORF">CFBP5477_012955</name>
    <name evidence="4" type="ORF">J5285_07430</name>
</gene>